<dbReference type="RefSeq" id="WP_125596491.1">
    <property type="nucleotide sequence ID" value="NZ_JBHSSM010000005.1"/>
</dbReference>
<evidence type="ECO:0000256" key="4">
    <source>
        <dbReference type="ARBA" id="ARBA00022741"/>
    </source>
</evidence>
<evidence type="ECO:0000256" key="7">
    <source>
        <dbReference type="ARBA" id="ARBA00023136"/>
    </source>
</evidence>
<evidence type="ECO:0000313" key="9">
    <source>
        <dbReference type="EMBL" id="MFC6314159.1"/>
    </source>
</evidence>
<organism evidence="9 10">
    <name type="scientific">Lapidilactobacillus achengensis</name>
    <dbReference type="NCBI Taxonomy" id="2486000"/>
    <lineage>
        <taxon>Bacteria</taxon>
        <taxon>Bacillati</taxon>
        <taxon>Bacillota</taxon>
        <taxon>Bacilli</taxon>
        <taxon>Lactobacillales</taxon>
        <taxon>Lactobacillaceae</taxon>
        <taxon>Lapidilactobacillus</taxon>
    </lineage>
</organism>
<dbReference type="InterPro" id="IPR027417">
    <property type="entry name" value="P-loop_NTPase"/>
</dbReference>
<gene>
    <name evidence="9" type="ORF">ACFQHW_01060</name>
</gene>
<dbReference type="InterPro" id="IPR050166">
    <property type="entry name" value="ABC_transporter_ATP-bind"/>
</dbReference>
<evidence type="ECO:0000256" key="5">
    <source>
        <dbReference type="ARBA" id="ARBA00022840"/>
    </source>
</evidence>
<keyword evidence="1" id="KW-0813">Transport</keyword>
<evidence type="ECO:0000259" key="8">
    <source>
        <dbReference type="PROSITE" id="PS50893"/>
    </source>
</evidence>
<dbReference type="EMBL" id="JBHSSM010000005">
    <property type="protein sequence ID" value="MFC6314159.1"/>
    <property type="molecule type" value="Genomic_DNA"/>
</dbReference>
<name>A0ABW1UN29_9LACO</name>
<dbReference type="SMART" id="SM00382">
    <property type="entry name" value="AAA"/>
    <property type="match status" value="1"/>
</dbReference>
<proteinExistence type="predicted"/>
<comment type="caution">
    <text evidence="9">The sequence shown here is derived from an EMBL/GenBank/DDBJ whole genome shotgun (WGS) entry which is preliminary data.</text>
</comment>
<evidence type="ECO:0000256" key="6">
    <source>
        <dbReference type="ARBA" id="ARBA00022967"/>
    </source>
</evidence>
<dbReference type="PROSITE" id="PS00211">
    <property type="entry name" value="ABC_TRANSPORTER_1"/>
    <property type="match status" value="1"/>
</dbReference>
<keyword evidence="3" id="KW-0997">Cell inner membrane</keyword>
<dbReference type="PANTHER" id="PTHR42788">
    <property type="entry name" value="TAURINE IMPORT ATP-BINDING PROTEIN-RELATED"/>
    <property type="match status" value="1"/>
</dbReference>
<dbReference type="Pfam" id="PF00005">
    <property type="entry name" value="ABC_tran"/>
    <property type="match status" value="1"/>
</dbReference>
<dbReference type="InterPro" id="IPR003439">
    <property type="entry name" value="ABC_transporter-like_ATP-bd"/>
</dbReference>
<keyword evidence="5 9" id="KW-0067">ATP-binding</keyword>
<accession>A0ABW1UN29</accession>
<keyword evidence="4" id="KW-0547">Nucleotide-binding</keyword>
<dbReference type="InterPro" id="IPR017871">
    <property type="entry name" value="ABC_transporter-like_CS"/>
</dbReference>
<dbReference type="SUPFAM" id="SSF52540">
    <property type="entry name" value="P-loop containing nucleoside triphosphate hydrolases"/>
    <property type="match status" value="1"/>
</dbReference>
<dbReference type="PANTHER" id="PTHR42788:SF18">
    <property type="entry name" value="TAURINE IMPORT ATP-BINDING PROTEIN TAUB"/>
    <property type="match status" value="1"/>
</dbReference>
<dbReference type="PROSITE" id="PS50893">
    <property type="entry name" value="ABC_TRANSPORTER_2"/>
    <property type="match status" value="1"/>
</dbReference>
<reference evidence="10" key="1">
    <citation type="journal article" date="2019" name="Int. J. Syst. Evol. Microbiol.">
        <title>The Global Catalogue of Microorganisms (GCM) 10K type strain sequencing project: providing services to taxonomists for standard genome sequencing and annotation.</title>
        <authorList>
            <consortium name="The Broad Institute Genomics Platform"/>
            <consortium name="The Broad Institute Genome Sequencing Center for Infectious Disease"/>
            <person name="Wu L."/>
            <person name="Ma J."/>
        </authorList>
    </citation>
    <scope>NUCLEOTIDE SEQUENCE [LARGE SCALE GENOMIC DNA]</scope>
    <source>
        <strain evidence="10">CCM 8897</strain>
    </source>
</reference>
<keyword evidence="6" id="KW-1278">Translocase</keyword>
<keyword evidence="2" id="KW-1003">Cell membrane</keyword>
<dbReference type="Proteomes" id="UP001596310">
    <property type="component" value="Unassembled WGS sequence"/>
</dbReference>
<protein>
    <submittedName>
        <fullName evidence="9">ABC transporter ATP-binding protein</fullName>
    </submittedName>
</protein>
<keyword evidence="7" id="KW-0472">Membrane</keyword>
<evidence type="ECO:0000256" key="3">
    <source>
        <dbReference type="ARBA" id="ARBA00022519"/>
    </source>
</evidence>
<dbReference type="InterPro" id="IPR003593">
    <property type="entry name" value="AAA+_ATPase"/>
</dbReference>
<evidence type="ECO:0000256" key="2">
    <source>
        <dbReference type="ARBA" id="ARBA00022475"/>
    </source>
</evidence>
<evidence type="ECO:0000313" key="10">
    <source>
        <dbReference type="Proteomes" id="UP001596310"/>
    </source>
</evidence>
<dbReference type="GO" id="GO:0005524">
    <property type="term" value="F:ATP binding"/>
    <property type="evidence" value="ECO:0007669"/>
    <property type="project" value="UniProtKB-KW"/>
</dbReference>
<keyword evidence="10" id="KW-1185">Reference proteome</keyword>
<sequence length="249" mass="27210">MTALIVADGLTVRYGQQAPILWQTDLTIATNEIVALVGPSGCGKSTLLNAIAGFIPYEGTLTMAGDAIKGPASQRGVVFQNSSLYPWYDVAQNIGFGLRAAQQAPAVVQARVTQLLQLIDLEGQAHKKVFALSGGMRQRVAIARALAPRPPLLLLDEPFGALDAFTRQKMQQLMLSIWRQEQVSLLLITHDLNEALFCGSRIAVMTSTSRQLIATLANPYQGRTEPELSGVQLQQREQFQQRLLTLINQ</sequence>
<dbReference type="Gene3D" id="3.40.50.300">
    <property type="entry name" value="P-loop containing nucleotide triphosphate hydrolases"/>
    <property type="match status" value="1"/>
</dbReference>
<feature type="domain" description="ABC transporter" evidence="8">
    <location>
        <begin position="5"/>
        <end position="232"/>
    </location>
</feature>
<evidence type="ECO:0000256" key="1">
    <source>
        <dbReference type="ARBA" id="ARBA00022448"/>
    </source>
</evidence>